<dbReference type="Pfam" id="PF02811">
    <property type="entry name" value="PHP"/>
    <property type="match status" value="1"/>
</dbReference>
<evidence type="ECO:0000313" key="2">
    <source>
        <dbReference type="EMBL" id="RXE56807.1"/>
    </source>
</evidence>
<dbReference type="Gene3D" id="3.20.20.140">
    <property type="entry name" value="Metal-dependent hydrolases"/>
    <property type="match status" value="1"/>
</dbReference>
<comment type="caution">
    <text evidence="2">The sequence shown here is derived from an EMBL/GenBank/DDBJ whole genome shotgun (WGS) entry which is preliminary data.</text>
</comment>
<dbReference type="InterPro" id="IPR004013">
    <property type="entry name" value="PHP_dom"/>
</dbReference>
<dbReference type="EMBL" id="LHQS01000001">
    <property type="protein sequence ID" value="RXE56807.1"/>
    <property type="molecule type" value="Genomic_DNA"/>
</dbReference>
<dbReference type="Proteomes" id="UP000290932">
    <property type="component" value="Unassembled WGS sequence"/>
</dbReference>
<gene>
    <name evidence="2" type="ORF">ABH15_01205</name>
</gene>
<evidence type="ECO:0000313" key="3">
    <source>
        <dbReference type="Proteomes" id="UP000290932"/>
    </source>
</evidence>
<dbReference type="PANTHER" id="PTHR42924:SF3">
    <property type="entry name" value="POLYMERASE_HISTIDINOL PHOSPHATASE N-TERMINAL DOMAIN-CONTAINING PROTEIN"/>
    <property type="match status" value="1"/>
</dbReference>
<name>A0A498H2U3_9EURY</name>
<dbReference type="GO" id="GO:0004534">
    <property type="term" value="F:5'-3' RNA exonuclease activity"/>
    <property type="evidence" value="ECO:0007669"/>
    <property type="project" value="TreeGrafter"/>
</dbReference>
<dbReference type="InterPro" id="IPR016195">
    <property type="entry name" value="Pol/histidinol_Pase-like"/>
</dbReference>
<dbReference type="OrthoDB" id="9968at2157"/>
<reference evidence="2 3" key="1">
    <citation type="journal article" date="2015" name="Int. J. Syst. Evol. Microbiol.">
        <title>Methanoculleus taiwanensis sp. nov., a methanogen isolated from deep marine sediment at the deformation front area near Taiwan.</title>
        <authorList>
            <person name="Weng C.Y."/>
            <person name="Chen S.C."/>
            <person name="Lai M.C."/>
            <person name="Wu S.Y."/>
            <person name="Lin S."/>
            <person name="Yang T.F."/>
            <person name="Chen P.C."/>
        </authorList>
    </citation>
    <scope>NUCLEOTIDE SEQUENCE [LARGE SCALE GENOMIC DNA]</scope>
    <source>
        <strain evidence="2 3">CYW4</strain>
    </source>
</reference>
<keyword evidence="3" id="KW-1185">Reference proteome</keyword>
<feature type="domain" description="Polymerase/histidinol phosphatase N-terminal" evidence="1">
    <location>
        <begin position="26"/>
        <end position="91"/>
    </location>
</feature>
<evidence type="ECO:0000259" key="1">
    <source>
        <dbReference type="SMART" id="SM00481"/>
    </source>
</evidence>
<dbReference type="AlphaFoldDB" id="A0A498H2U3"/>
<sequence length="295" mass="32495">MSPLAHRIRFAVPDLSALRAAGSLPVDMHVHTEHSDGRPRVADLLMACRRLGIGVSITDHNQVSGVEEAARLCRENPGFVVVPGMEISAADGPHILLYFGETAELREFYDRHVREYKQTSPCLAIRRTTEDILDAAEGTGAFVVAAHPFGYAFFNKGVCKCIDRGYLDPSVLDRFDGIEAICGNMTHLLNQKATDLALRRNMPATGGTDGHILRDLAGVVTAAEAEDPAGFLEAILRKHACVVGWEKSLLRKGIMGAAVLPKYLPHTIPSLRIHYEQNIPRLRRFIDRSRRRGDG</sequence>
<dbReference type="Pfam" id="PF13263">
    <property type="entry name" value="PHP_C"/>
    <property type="match status" value="1"/>
</dbReference>
<dbReference type="PANTHER" id="PTHR42924">
    <property type="entry name" value="EXONUCLEASE"/>
    <property type="match status" value="1"/>
</dbReference>
<dbReference type="GO" id="GO:0035312">
    <property type="term" value="F:5'-3' DNA exonuclease activity"/>
    <property type="evidence" value="ECO:0007669"/>
    <property type="project" value="TreeGrafter"/>
</dbReference>
<proteinExistence type="predicted"/>
<protein>
    <recommendedName>
        <fullName evidence="1">Polymerase/histidinol phosphatase N-terminal domain-containing protein</fullName>
    </recommendedName>
</protein>
<dbReference type="SUPFAM" id="SSF89550">
    <property type="entry name" value="PHP domain-like"/>
    <property type="match status" value="1"/>
</dbReference>
<dbReference type="InterPro" id="IPR052018">
    <property type="entry name" value="PHP_domain"/>
</dbReference>
<organism evidence="2 3">
    <name type="scientific">Methanoculleus taiwanensis</name>
    <dbReference type="NCBI Taxonomy" id="1550565"/>
    <lineage>
        <taxon>Archaea</taxon>
        <taxon>Methanobacteriati</taxon>
        <taxon>Methanobacteriota</taxon>
        <taxon>Stenosarchaea group</taxon>
        <taxon>Methanomicrobia</taxon>
        <taxon>Methanomicrobiales</taxon>
        <taxon>Methanomicrobiaceae</taxon>
        <taxon>Methanoculleus</taxon>
    </lineage>
</organism>
<dbReference type="InterPro" id="IPR003141">
    <property type="entry name" value="Pol/His_phosphatase_N"/>
</dbReference>
<accession>A0A498H2U3</accession>
<dbReference type="RefSeq" id="WP_128692543.1">
    <property type="nucleotide sequence ID" value="NZ_LHQS01000001.1"/>
</dbReference>
<dbReference type="SMART" id="SM00481">
    <property type="entry name" value="POLIIIAc"/>
    <property type="match status" value="1"/>
</dbReference>